<evidence type="ECO:0000259" key="9">
    <source>
        <dbReference type="PROSITE" id="PS51387"/>
    </source>
</evidence>
<keyword evidence="11" id="KW-1185">Reference proteome</keyword>
<feature type="region of interest" description="Disordered" evidence="8">
    <location>
        <begin position="460"/>
        <end position="482"/>
    </location>
</feature>
<keyword evidence="4" id="KW-0274">FAD</keyword>
<dbReference type="InterPro" id="IPR006094">
    <property type="entry name" value="Oxid_FAD_bind_N"/>
</dbReference>
<organism evidence="10 11">
    <name type="scientific">Ohessyouella blattaphilus</name>
    <dbReference type="NCBI Taxonomy" id="2949333"/>
    <lineage>
        <taxon>Bacteria</taxon>
        <taxon>Bacillati</taxon>
        <taxon>Bacillota</taxon>
        <taxon>Clostridia</taxon>
        <taxon>Lachnospirales</taxon>
        <taxon>Lachnospiraceae</taxon>
        <taxon>Ohessyouella</taxon>
    </lineage>
</organism>
<evidence type="ECO:0000256" key="1">
    <source>
        <dbReference type="ARBA" id="ARBA00001974"/>
    </source>
</evidence>
<dbReference type="EMBL" id="JAMZFV010000006">
    <property type="protein sequence ID" value="MCP1109791.1"/>
    <property type="molecule type" value="Genomic_DNA"/>
</dbReference>
<keyword evidence="6" id="KW-0560">Oxidoreductase</keyword>
<comment type="cofactor">
    <cofactor evidence="1">
        <name>FAD</name>
        <dbReference type="ChEBI" id="CHEBI:57692"/>
    </cofactor>
</comment>
<sequence>MSKEIYPMEEKYQEYLIDESKNLGEATSISFPENEDEVQEIVKTLLRERVPITVQGSMTGIVGGSIPCGGHIMNLQKMKRILSFANQEQPQVTVEAGVSLEELEQGIDRHYRGERYFWPPTPSEGTASIGGILATAARGMNVSYYGDTKKYVSEIQMVDGMGKLHVIGRSSAEESDLLDTIIGSEGLLGIITKATLVLRKRLEESWGITFFFKELDQIDAFVKGLEEIEETLSKCIVATEYADRRALDLVESKKAFMNKIKELPDIEKAFNHLLYLELGGTEERITQTAEVLMNLALECGSDPDKAWAVMGEMEIQKMHAFHHCVAECINLYTEEVRRGDNRITKLEADIALPELPFKECIEFYREEAQRQILDIAIFGHVKGRYLHANILPKNYTEYESGEKLIDFWNREAYEKYGQVAIEHGIGKVKNRLTKYIYTEKQRAQMVTQKQEYDPQQLLNRGNVFSEDTDDKDSSMYEAGASL</sequence>
<dbReference type="RefSeq" id="WP_262068672.1">
    <property type="nucleotide sequence ID" value="NZ_JAMXOC010000006.1"/>
</dbReference>
<evidence type="ECO:0000313" key="10">
    <source>
        <dbReference type="EMBL" id="MCP1109791.1"/>
    </source>
</evidence>
<dbReference type="Gene3D" id="3.30.465.10">
    <property type="match status" value="1"/>
</dbReference>
<dbReference type="PROSITE" id="PS51387">
    <property type="entry name" value="FAD_PCMH"/>
    <property type="match status" value="1"/>
</dbReference>
<dbReference type="SUPFAM" id="SSF56176">
    <property type="entry name" value="FAD-binding/transporter-associated domain-like"/>
    <property type="match status" value="1"/>
</dbReference>
<evidence type="ECO:0000313" key="11">
    <source>
        <dbReference type="Proteomes" id="UP001523565"/>
    </source>
</evidence>
<name>A0ABT1EGZ6_9FIRM</name>
<dbReference type="Proteomes" id="UP001523565">
    <property type="component" value="Unassembled WGS sequence"/>
</dbReference>
<evidence type="ECO:0000256" key="5">
    <source>
        <dbReference type="ARBA" id="ARBA00022946"/>
    </source>
</evidence>
<dbReference type="InterPro" id="IPR016164">
    <property type="entry name" value="FAD-linked_Oxase-like_C"/>
</dbReference>
<keyword evidence="3" id="KW-0285">Flavoprotein</keyword>
<proteinExistence type="inferred from homology"/>
<dbReference type="InterPro" id="IPR016166">
    <property type="entry name" value="FAD-bd_PCMH"/>
</dbReference>
<dbReference type="Pfam" id="PF02913">
    <property type="entry name" value="FAD-oxidase_C"/>
    <property type="match status" value="1"/>
</dbReference>
<comment type="similarity">
    <text evidence="2">Belongs to the FAD-binding oxidoreductase/transferase type 4 family.</text>
</comment>
<dbReference type="Pfam" id="PF01565">
    <property type="entry name" value="FAD_binding_4"/>
    <property type="match status" value="1"/>
</dbReference>
<dbReference type="SUPFAM" id="SSF55103">
    <property type="entry name" value="FAD-linked oxidases, C-terminal domain"/>
    <property type="match status" value="1"/>
</dbReference>
<evidence type="ECO:0000256" key="8">
    <source>
        <dbReference type="SAM" id="MobiDB-lite"/>
    </source>
</evidence>
<evidence type="ECO:0000256" key="4">
    <source>
        <dbReference type="ARBA" id="ARBA00022827"/>
    </source>
</evidence>
<comment type="caution">
    <text evidence="10">The sequence shown here is derived from an EMBL/GenBank/DDBJ whole genome shotgun (WGS) entry which is preliminary data.</text>
</comment>
<accession>A0ABT1EGZ6</accession>
<dbReference type="PANTHER" id="PTHR11748:SF111">
    <property type="entry name" value="D-LACTATE DEHYDROGENASE, MITOCHONDRIAL-RELATED"/>
    <property type="match status" value="1"/>
</dbReference>
<dbReference type="InterPro" id="IPR016169">
    <property type="entry name" value="FAD-bd_PCMH_sub2"/>
</dbReference>
<evidence type="ECO:0000256" key="7">
    <source>
        <dbReference type="ARBA" id="ARBA00038897"/>
    </source>
</evidence>
<dbReference type="EC" id="1.1.2.4" evidence="7"/>
<evidence type="ECO:0000256" key="2">
    <source>
        <dbReference type="ARBA" id="ARBA00008000"/>
    </source>
</evidence>
<keyword evidence="5" id="KW-0809">Transit peptide</keyword>
<dbReference type="InterPro" id="IPR036318">
    <property type="entry name" value="FAD-bd_PCMH-like_sf"/>
</dbReference>
<gene>
    <name evidence="10" type="ORF">NK118_05930</name>
</gene>
<dbReference type="PANTHER" id="PTHR11748">
    <property type="entry name" value="D-LACTATE DEHYDROGENASE"/>
    <property type="match status" value="1"/>
</dbReference>
<evidence type="ECO:0000256" key="6">
    <source>
        <dbReference type="ARBA" id="ARBA00023002"/>
    </source>
</evidence>
<dbReference type="InterPro" id="IPR004113">
    <property type="entry name" value="FAD-bd_oxidored_4_C"/>
</dbReference>
<protein>
    <recommendedName>
        <fullName evidence="7">D-lactate dehydrogenase (cytochrome)</fullName>
        <ecNumber evidence="7">1.1.2.4</ecNumber>
    </recommendedName>
</protein>
<evidence type="ECO:0000256" key="3">
    <source>
        <dbReference type="ARBA" id="ARBA00022630"/>
    </source>
</evidence>
<reference evidence="10 11" key="1">
    <citation type="journal article" date="2022" name="Genome Biol. Evol.">
        <title>Host diet, physiology and behaviors set the stage for Lachnospiraceae cladogenesis.</title>
        <authorList>
            <person name="Vera-Ponce De Leon A."/>
            <person name="Schneider M."/>
            <person name="Jahnes B.C."/>
            <person name="Sadowski V."/>
            <person name="Camuy-Velez L.A."/>
            <person name="Duan J."/>
            <person name="Sabree Z.L."/>
        </authorList>
    </citation>
    <scope>NUCLEOTIDE SEQUENCE [LARGE SCALE GENOMIC DNA]</scope>
    <source>
        <strain evidence="10 11">PAL227</strain>
    </source>
</reference>
<feature type="domain" description="FAD-binding PCMH-type" evidence="9">
    <location>
        <begin position="22"/>
        <end position="201"/>
    </location>
</feature>